<keyword evidence="2" id="KW-1185">Reference proteome</keyword>
<sequence>MGKSQTMIDILTVNSGRFLTLPPTAKLLYFYLLMYADDDGIVDAYLPMQVSHTQFSDLNELEKNKYVLFLEKPAIGYLPDYRKHNRNMDARSKRDSYYLPLLAEKFPDTQIMVGITKNGKTIKRIMSVSQYVMKKSNMDMLSLENNQITEKPMEITGNSMELHEAVVADNMADTVTDDMNLHDNTIQHNITQFNTNQLTQHNKREDDSLCTLEDLKEAGFASPGIFKLVNAVQKESITKRELQRYIKDSKKKDKPMGYLYEAIMNHYKPL</sequence>
<dbReference type="Proteomes" id="UP000009891">
    <property type="component" value="Unassembled WGS sequence"/>
</dbReference>
<evidence type="ECO:0008006" key="3">
    <source>
        <dbReference type="Google" id="ProtNLM"/>
    </source>
</evidence>
<dbReference type="AlphaFoldDB" id="K9D6X2"/>
<gene>
    <name evidence="1" type="ORF">HMPREF9282_00728</name>
</gene>
<reference evidence="1 2" key="1">
    <citation type="submission" date="2012-09" db="EMBL/GenBank/DDBJ databases">
        <title>The Genome Sequence of Veillonella ratti ACS-216-V-COL6B.</title>
        <authorList>
            <consortium name="The Broad Institute Genome Sequencing Platform"/>
            <person name="Earl A."/>
            <person name="Ward D."/>
            <person name="Feldgarden M."/>
            <person name="Gevers D."/>
            <person name="Saerens B."/>
            <person name="Vaneechoutte M."/>
            <person name="Walker B."/>
            <person name="Young S.K."/>
            <person name="Zeng Q."/>
            <person name="Gargeya S."/>
            <person name="Fitzgerald M."/>
            <person name="Haas B."/>
            <person name="Abouelleil A."/>
            <person name="Alvarado L."/>
            <person name="Arachchi H.M."/>
            <person name="Berlin A."/>
            <person name="Chapman S.B."/>
            <person name="Goldberg J."/>
            <person name="Griggs A."/>
            <person name="Gujja S."/>
            <person name="Hansen M."/>
            <person name="Howarth C."/>
            <person name="Imamovic A."/>
            <person name="Larimer J."/>
            <person name="McCowen C."/>
            <person name="Montmayeur A."/>
            <person name="Murphy C."/>
            <person name="Neiman D."/>
            <person name="Pearson M."/>
            <person name="Priest M."/>
            <person name="Roberts A."/>
            <person name="Saif S."/>
            <person name="Shea T."/>
            <person name="Sisk P."/>
            <person name="Sykes S."/>
            <person name="Wortman J."/>
            <person name="Nusbaum C."/>
            <person name="Birren B."/>
        </authorList>
    </citation>
    <scope>NUCLEOTIDE SEQUENCE [LARGE SCALE GENOMIC DNA]</scope>
    <source>
        <strain evidence="1 2">ACS-216-V-Col6b</strain>
    </source>
</reference>
<evidence type="ECO:0000313" key="2">
    <source>
        <dbReference type="Proteomes" id="UP000009891"/>
    </source>
</evidence>
<dbReference type="OrthoDB" id="9788567at2"/>
<comment type="caution">
    <text evidence="1">The sequence shown here is derived from an EMBL/GenBank/DDBJ whole genome shotgun (WGS) entry which is preliminary data.</text>
</comment>
<name>K9D6X2_9FIRM</name>
<dbReference type="HOGENOM" id="CLU_1030329_0_0_9"/>
<accession>K9D6X2</accession>
<evidence type="ECO:0000313" key="1">
    <source>
        <dbReference type="EMBL" id="EKU78931.1"/>
    </source>
</evidence>
<protein>
    <recommendedName>
        <fullName evidence="3">DnaD domain-containing protein</fullName>
    </recommendedName>
</protein>
<proteinExistence type="predicted"/>
<dbReference type="PATRIC" id="fig|883156.3.peg.713"/>
<dbReference type="EMBL" id="AHAF01000003">
    <property type="protein sequence ID" value="EKU78931.1"/>
    <property type="molecule type" value="Genomic_DNA"/>
</dbReference>
<organism evidence="1 2">
    <name type="scientific">Veillonella seminalis ACS-216-V-Col6b</name>
    <dbReference type="NCBI Taxonomy" id="883156"/>
    <lineage>
        <taxon>Bacteria</taxon>
        <taxon>Bacillati</taxon>
        <taxon>Bacillota</taxon>
        <taxon>Negativicutes</taxon>
        <taxon>Veillonellales</taxon>
        <taxon>Veillonellaceae</taxon>
        <taxon>Veillonella</taxon>
    </lineage>
</organism>
<dbReference type="RefSeq" id="WP_006555628.1">
    <property type="nucleotide sequence ID" value="NZ_JH992936.1"/>
</dbReference>